<evidence type="ECO:0000256" key="5">
    <source>
        <dbReference type="ARBA" id="ARBA00022553"/>
    </source>
</evidence>
<dbReference type="RefSeq" id="WP_106346147.1">
    <property type="nucleotide sequence ID" value="NZ_PVNE01000025.1"/>
</dbReference>
<feature type="domain" description="Histidine kinase" evidence="15">
    <location>
        <begin position="261"/>
        <end position="479"/>
    </location>
</feature>
<evidence type="ECO:0000256" key="4">
    <source>
        <dbReference type="ARBA" id="ARBA00022475"/>
    </source>
</evidence>
<keyword evidence="9 17" id="KW-0418">Kinase</keyword>
<dbReference type="InterPro" id="IPR050398">
    <property type="entry name" value="HssS/ArlS-like"/>
</dbReference>
<reference evidence="17 18" key="1">
    <citation type="submission" date="2018-03" db="EMBL/GenBank/DDBJ databases">
        <title>Genomic Encyclopedia of Archaeal and Bacterial Type Strains, Phase II (KMG-II): from individual species to whole genera.</title>
        <authorList>
            <person name="Goeker M."/>
        </authorList>
    </citation>
    <scope>NUCLEOTIDE SEQUENCE [LARGE SCALE GENOMIC DNA]</scope>
    <source>
        <strain evidence="17 18">DSM 44946</strain>
    </source>
</reference>
<dbReference type="OrthoDB" id="335833at2"/>
<comment type="catalytic activity">
    <reaction evidence="1">
        <text>ATP + protein L-histidine = ADP + protein N-phospho-L-histidine.</text>
        <dbReference type="EC" id="2.7.13.3"/>
    </reaction>
</comment>
<dbReference type="PROSITE" id="PS50109">
    <property type="entry name" value="HIS_KIN"/>
    <property type="match status" value="1"/>
</dbReference>
<keyword evidence="6" id="KW-0808">Transferase</keyword>
<dbReference type="InterPro" id="IPR005467">
    <property type="entry name" value="His_kinase_dom"/>
</dbReference>
<dbReference type="CDD" id="cd06225">
    <property type="entry name" value="HAMP"/>
    <property type="match status" value="1"/>
</dbReference>
<dbReference type="PANTHER" id="PTHR45528:SF1">
    <property type="entry name" value="SENSOR HISTIDINE KINASE CPXA"/>
    <property type="match status" value="1"/>
</dbReference>
<evidence type="ECO:0000259" key="16">
    <source>
        <dbReference type="PROSITE" id="PS50885"/>
    </source>
</evidence>
<dbReference type="FunFam" id="3.30.565.10:FF:000006">
    <property type="entry name" value="Sensor histidine kinase WalK"/>
    <property type="match status" value="1"/>
</dbReference>
<dbReference type="InterPro" id="IPR003660">
    <property type="entry name" value="HAMP_dom"/>
</dbReference>
<dbReference type="GO" id="GO:0005886">
    <property type="term" value="C:plasma membrane"/>
    <property type="evidence" value="ECO:0007669"/>
    <property type="project" value="UniProtKB-SubCell"/>
</dbReference>
<dbReference type="SMART" id="SM00388">
    <property type="entry name" value="HisKA"/>
    <property type="match status" value="1"/>
</dbReference>
<feature type="domain" description="HAMP" evidence="16">
    <location>
        <begin position="194"/>
        <end position="246"/>
    </location>
</feature>
<dbReference type="AlphaFoldDB" id="A0A2T0LBV7"/>
<accession>A0A2T0LBV7</accession>
<dbReference type="Pfam" id="PF00672">
    <property type="entry name" value="HAMP"/>
    <property type="match status" value="1"/>
</dbReference>
<dbReference type="GO" id="GO:0000155">
    <property type="term" value="F:phosphorelay sensor kinase activity"/>
    <property type="evidence" value="ECO:0007669"/>
    <property type="project" value="InterPro"/>
</dbReference>
<keyword evidence="13 14" id="KW-0472">Membrane</keyword>
<keyword evidence="5" id="KW-0597">Phosphoprotein</keyword>
<dbReference type="Proteomes" id="UP000237797">
    <property type="component" value="Unassembled WGS sequence"/>
</dbReference>
<protein>
    <recommendedName>
        <fullName evidence="3">histidine kinase</fullName>
        <ecNumber evidence="3">2.7.13.3</ecNumber>
    </recommendedName>
</protein>
<evidence type="ECO:0000256" key="7">
    <source>
        <dbReference type="ARBA" id="ARBA00022692"/>
    </source>
</evidence>
<dbReference type="SUPFAM" id="SSF47384">
    <property type="entry name" value="Homodimeric domain of signal transducing histidine kinase"/>
    <property type="match status" value="1"/>
</dbReference>
<keyword evidence="12" id="KW-0902">Two-component regulatory system</keyword>
<dbReference type="InterPro" id="IPR004358">
    <property type="entry name" value="Sig_transdc_His_kin-like_C"/>
</dbReference>
<evidence type="ECO:0000256" key="12">
    <source>
        <dbReference type="ARBA" id="ARBA00023012"/>
    </source>
</evidence>
<dbReference type="SMART" id="SM00387">
    <property type="entry name" value="HATPase_c"/>
    <property type="match status" value="1"/>
</dbReference>
<proteinExistence type="predicted"/>
<dbReference type="CDD" id="cd00082">
    <property type="entry name" value="HisKA"/>
    <property type="match status" value="1"/>
</dbReference>
<feature type="transmembrane region" description="Helical" evidence="14">
    <location>
        <begin position="7"/>
        <end position="29"/>
    </location>
</feature>
<dbReference type="Gene3D" id="6.10.340.10">
    <property type="match status" value="1"/>
</dbReference>
<dbReference type="InterPro" id="IPR036097">
    <property type="entry name" value="HisK_dim/P_sf"/>
</dbReference>
<evidence type="ECO:0000256" key="1">
    <source>
        <dbReference type="ARBA" id="ARBA00000085"/>
    </source>
</evidence>
<evidence type="ECO:0000256" key="6">
    <source>
        <dbReference type="ARBA" id="ARBA00022679"/>
    </source>
</evidence>
<keyword evidence="10" id="KW-0067">ATP-binding</keyword>
<evidence type="ECO:0000256" key="13">
    <source>
        <dbReference type="ARBA" id="ARBA00023136"/>
    </source>
</evidence>
<dbReference type="FunFam" id="1.10.287.130:FF:000001">
    <property type="entry name" value="Two-component sensor histidine kinase"/>
    <property type="match status" value="1"/>
</dbReference>
<keyword evidence="11 14" id="KW-1133">Transmembrane helix</keyword>
<dbReference type="EC" id="2.7.13.3" evidence="3"/>
<dbReference type="Gene3D" id="3.30.565.10">
    <property type="entry name" value="Histidine kinase-like ATPase, C-terminal domain"/>
    <property type="match status" value="1"/>
</dbReference>
<dbReference type="PANTHER" id="PTHR45528">
    <property type="entry name" value="SENSOR HISTIDINE KINASE CPXA"/>
    <property type="match status" value="1"/>
</dbReference>
<dbReference type="Pfam" id="PF00512">
    <property type="entry name" value="HisKA"/>
    <property type="match status" value="1"/>
</dbReference>
<evidence type="ECO:0000256" key="8">
    <source>
        <dbReference type="ARBA" id="ARBA00022741"/>
    </source>
</evidence>
<keyword evidence="18" id="KW-1185">Reference proteome</keyword>
<dbReference type="InterPro" id="IPR003661">
    <property type="entry name" value="HisK_dim/P_dom"/>
</dbReference>
<dbReference type="PRINTS" id="PR00344">
    <property type="entry name" value="BCTRLSENSOR"/>
</dbReference>
<dbReference type="InterPro" id="IPR036890">
    <property type="entry name" value="HATPase_C_sf"/>
</dbReference>
<evidence type="ECO:0000256" key="3">
    <source>
        <dbReference type="ARBA" id="ARBA00012438"/>
    </source>
</evidence>
<dbReference type="InterPro" id="IPR003594">
    <property type="entry name" value="HATPase_dom"/>
</dbReference>
<gene>
    <name evidence="17" type="ORF">CLV97_12514</name>
</gene>
<evidence type="ECO:0000256" key="14">
    <source>
        <dbReference type="SAM" id="Phobius"/>
    </source>
</evidence>
<name>A0A2T0LBV7_9BACL</name>
<dbReference type="CDD" id="cd00075">
    <property type="entry name" value="HATPase"/>
    <property type="match status" value="1"/>
</dbReference>
<comment type="caution">
    <text evidence="17">The sequence shown here is derived from an EMBL/GenBank/DDBJ whole genome shotgun (WGS) entry which is preliminary data.</text>
</comment>
<comment type="subcellular location">
    <subcellularLocation>
        <location evidence="2">Cell membrane</location>
        <topology evidence="2">Multi-pass membrane protein</topology>
    </subcellularLocation>
</comment>
<dbReference type="GO" id="GO:0005524">
    <property type="term" value="F:ATP binding"/>
    <property type="evidence" value="ECO:0007669"/>
    <property type="project" value="UniProtKB-KW"/>
</dbReference>
<dbReference type="Gene3D" id="1.10.287.130">
    <property type="match status" value="1"/>
</dbReference>
<evidence type="ECO:0000256" key="9">
    <source>
        <dbReference type="ARBA" id="ARBA00022777"/>
    </source>
</evidence>
<evidence type="ECO:0000256" key="10">
    <source>
        <dbReference type="ARBA" id="ARBA00022840"/>
    </source>
</evidence>
<dbReference type="EMBL" id="PVNE01000025">
    <property type="protein sequence ID" value="PRX39398.1"/>
    <property type="molecule type" value="Genomic_DNA"/>
</dbReference>
<dbReference type="SUPFAM" id="SSF158472">
    <property type="entry name" value="HAMP domain-like"/>
    <property type="match status" value="1"/>
</dbReference>
<keyword evidence="4" id="KW-1003">Cell membrane</keyword>
<dbReference type="SMART" id="SM00304">
    <property type="entry name" value="HAMP"/>
    <property type="match status" value="1"/>
</dbReference>
<keyword evidence="7 14" id="KW-0812">Transmembrane</keyword>
<dbReference type="Pfam" id="PF02518">
    <property type="entry name" value="HATPase_c"/>
    <property type="match status" value="1"/>
</dbReference>
<evidence type="ECO:0000313" key="17">
    <source>
        <dbReference type="EMBL" id="PRX39398.1"/>
    </source>
</evidence>
<organism evidence="17 18">
    <name type="scientific">Planifilum fimeticola</name>
    <dbReference type="NCBI Taxonomy" id="201975"/>
    <lineage>
        <taxon>Bacteria</taxon>
        <taxon>Bacillati</taxon>
        <taxon>Bacillota</taxon>
        <taxon>Bacilli</taxon>
        <taxon>Bacillales</taxon>
        <taxon>Thermoactinomycetaceae</taxon>
        <taxon>Planifilum</taxon>
    </lineage>
</organism>
<evidence type="ECO:0000256" key="2">
    <source>
        <dbReference type="ARBA" id="ARBA00004651"/>
    </source>
</evidence>
<evidence type="ECO:0000256" key="11">
    <source>
        <dbReference type="ARBA" id="ARBA00022989"/>
    </source>
</evidence>
<evidence type="ECO:0000313" key="18">
    <source>
        <dbReference type="Proteomes" id="UP000237797"/>
    </source>
</evidence>
<keyword evidence="8" id="KW-0547">Nucleotide-binding</keyword>
<sequence length="493" mass="55925">MSIKTRLLLSYIAMTVIPAVLFALIAWGLSSALFPDAARTGDGKPAFREKFERRNELVAGVRFVAGTDPDRFADRKFLKRADEQLNRVKAGLVVVRNGRVTFHSPLVDIPHLDDRLRERSLEPDRRPWENPIDERFAVEKHDVSFSDGTKGAVYVFSDIGWFVENGKRFFPLLLLSLLLVIGSTNGILTFLVSRSIVKPLSLLKSAAERIKEGDLDQEVRLNRRDEIGELGAAFEEMRRRLKESIHLQLQYEENRKQLLSHISHDLRTPLTGIKACIEGIRDGIAETGPMREKYLNMIAKKAEDMERLIDELLLFSKLDLKRVPFHWETIDLAAFLRDFVEELRLDPRMKGVAIRFSTPREPVYVKADREKLRRVIMNIVDNSLKYMDKAEKEIRVELSGAGEATVCLRDNGPGIGEEALEQIFDRFYRGEPSRNTATGGSGLGLAIVKQIIEEHGGRVWADSRKGKGTSIYFALPKLGQGGSGHEAHFDHRR</sequence>
<dbReference type="PROSITE" id="PS50885">
    <property type="entry name" value="HAMP"/>
    <property type="match status" value="1"/>
</dbReference>
<evidence type="ECO:0000259" key="15">
    <source>
        <dbReference type="PROSITE" id="PS50109"/>
    </source>
</evidence>
<dbReference type="SUPFAM" id="SSF55874">
    <property type="entry name" value="ATPase domain of HSP90 chaperone/DNA topoisomerase II/histidine kinase"/>
    <property type="match status" value="1"/>
</dbReference>